<dbReference type="PROSITE" id="PS52004">
    <property type="entry name" value="KS3_2"/>
    <property type="match status" value="1"/>
</dbReference>
<dbReference type="InterPro" id="IPR001938">
    <property type="entry name" value="Thaumatin"/>
</dbReference>
<keyword evidence="7" id="KW-1185">Reference proteome</keyword>
<dbReference type="SUPFAM" id="SSF49870">
    <property type="entry name" value="Osmotin, thaumatin-like protein"/>
    <property type="match status" value="1"/>
</dbReference>
<proteinExistence type="predicted"/>
<dbReference type="Proteomes" id="UP001152797">
    <property type="component" value="Unassembled WGS sequence"/>
</dbReference>
<dbReference type="OrthoDB" id="430315at2759"/>
<dbReference type="InterPro" id="IPR020841">
    <property type="entry name" value="PKS_Beta-ketoAc_synthase_dom"/>
</dbReference>
<dbReference type="Gene3D" id="3.40.47.10">
    <property type="match status" value="1"/>
</dbReference>
<accession>A0A9P1GMV5</accession>
<reference evidence="5" key="2">
    <citation type="submission" date="2024-04" db="EMBL/GenBank/DDBJ databases">
        <authorList>
            <person name="Chen Y."/>
            <person name="Shah S."/>
            <person name="Dougan E. K."/>
            <person name="Thang M."/>
            <person name="Chan C."/>
        </authorList>
    </citation>
    <scope>NUCLEOTIDE SEQUENCE [LARGE SCALE GENOMIC DNA]</scope>
</reference>
<dbReference type="InterPro" id="IPR014030">
    <property type="entry name" value="Ketoacyl_synth_N"/>
</dbReference>
<dbReference type="Pfam" id="PF00109">
    <property type="entry name" value="ketoacyl-synt"/>
    <property type="match status" value="1"/>
</dbReference>
<sequence length="1027" mass="112096">MEQQLQQHVQAMLAEGYCITSMRWEPHLLPQAQRKALQLAADGSFCMLPYEIRDSLLGPGSGRVADMGPPAQCKGASAAGGTLGTLGTLDGTLTHLAAMISRHVQLSGRSAGLLHEAPVTTPGKNELSEEQCCEWFGLFARNRIMVLLFLGPGDAQLELKAWEDSESDSESGSGSENEARWAKSVVQVWFQDGWWLASWECDESHELQCLHLDHYPGNCPVNIMKGACYSSQAGANWACLPDGVSSGGNCGSIQLPSQDGFYKGYCSFFEKPTTPTTTTTTTPCNVRRLRIVNRCMSEPIWIAHEATRGQIGPGIQNFLIPPDDFHDFCTPDKLTGTRYWPKMLCDDDGLHCLLGSSGGPGEGCSEAGQYGQCAPPIDTKFEATFGTRGQPCSGVSSKDCDFIDVSLVDGWTLPFRLSISGECSGPNNMHPSEIDCSGLTFEQCPTDEVLGQHKYNMQAHYRGYGSVAGCYSPCLKLTDPKWNNTASGHSRSDDVAAPYCCPTPPVSPKGCRSGPVAQTKYVQAVHTYCPGVYAYCYDDAMGLLQCSADSYYQLEFFCPSTLPSWSYKMVTTTRISRTSTGTSTFHTVTSVTATSQTFTSTLTTWTSTSVTETSTSLNEVTLSQALDPDWMGAAFWIRGVVASGVKQAEGKGWGRWAYWLFASALLRIVDRKPGEIRCCKTKRRSKTSTKRSAISLSAGRAVYFPIEVLSPGDLVLIQAHLQPRLHAVQRCFSLSCFLQEQQPQLTPAAKVLQKWAEHRAATAAAEGPLQLLQDHLFCQGLGLSICSWQGRFPGSWQAEVWSSQVQGPDLVLQVPLARWDHEELYDPATDCWRSGKTFCRHAGFTDGIELFDCKLFNISAVEAREMEPRQRMALEVAYDVMHRAGFRKSRLSSITGGIYVGAENWSEWNSLSTTSFSATGRAASILAGRISFVLGLKGPAVALDTGDCSGLTAVHFGAKAGRWLSSSARVLLLPGYLSAFERTALGGATGSRPFDSRWALLYLRLRSLWAGTWRGNGGADAQERGRR</sequence>
<evidence type="ECO:0000313" key="4">
    <source>
        <dbReference type="EMBL" id="CAI4017771.1"/>
    </source>
</evidence>
<dbReference type="EMBL" id="CAMXCT010006656">
    <property type="protein sequence ID" value="CAI4017771.1"/>
    <property type="molecule type" value="Genomic_DNA"/>
</dbReference>
<dbReference type="InterPro" id="IPR037176">
    <property type="entry name" value="Osmotin/thaumatin-like_sf"/>
</dbReference>
<feature type="domain" description="Ketosynthase family 3 (KS3)" evidence="3">
    <location>
        <begin position="780"/>
        <end position="1027"/>
    </location>
</feature>
<evidence type="ECO:0000313" key="5">
    <source>
        <dbReference type="EMBL" id="CAL1171146.1"/>
    </source>
</evidence>
<dbReference type="Pfam" id="PF00314">
    <property type="entry name" value="Thaumatin"/>
    <property type="match status" value="1"/>
</dbReference>
<dbReference type="EMBL" id="CAMXCT030006656">
    <property type="protein sequence ID" value="CAL4805083.1"/>
    <property type="molecule type" value="Genomic_DNA"/>
</dbReference>
<name>A0A9P1GMV5_9DINO</name>
<dbReference type="AlphaFoldDB" id="A0A9P1GMV5"/>
<evidence type="ECO:0000259" key="3">
    <source>
        <dbReference type="PROSITE" id="PS52004"/>
    </source>
</evidence>
<dbReference type="EMBL" id="CAMXCT020006656">
    <property type="protein sequence ID" value="CAL1171146.1"/>
    <property type="molecule type" value="Genomic_DNA"/>
</dbReference>
<dbReference type="Gene3D" id="2.60.110.10">
    <property type="entry name" value="Thaumatin"/>
    <property type="match status" value="1"/>
</dbReference>
<dbReference type="GO" id="GO:0004312">
    <property type="term" value="F:fatty acid synthase activity"/>
    <property type="evidence" value="ECO:0007669"/>
    <property type="project" value="TreeGrafter"/>
</dbReference>
<dbReference type="GO" id="GO:0005886">
    <property type="term" value="C:plasma membrane"/>
    <property type="evidence" value="ECO:0007669"/>
    <property type="project" value="TreeGrafter"/>
</dbReference>
<dbReference type="InterPro" id="IPR050091">
    <property type="entry name" value="PKS_NRPS_Biosynth_Enz"/>
</dbReference>
<dbReference type="PANTHER" id="PTHR43775:SF37">
    <property type="entry name" value="SI:DKEY-61P9.11"/>
    <property type="match status" value="1"/>
</dbReference>
<evidence type="ECO:0000313" key="6">
    <source>
        <dbReference type="EMBL" id="CAL4805083.1"/>
    </source>
</evidence>
<dbReference type="GO" id="GO:0005737">
    <property type="term" value="C:cytoplasm"/>
    <property type="evidence" value="ECO:0007669"/>
    <property type="project" value="TreeGrafter"/>
</dbReference>
<protein>
    <submittedName>
        <fullName evidence="6">PKS-NRPS hybrid synthetase swnK (Swainsonin e biosynthesis gene cluster protein K)</fullName>
    </submittedName>
</protein>
<gene>
    <name evidence="4" type="ORF">C1SCF055_LOCUS42391</name>
</gene>
<evidence type="ECO:0000313" key="7">
    <source>
        <dbReference type="Proteomes" id="UP001152797"/>
    </source>
</evidence>
<comment type="caution">
    <text evidence="4">The sequence shown here is derived from an EMBL/GenBank/DDBJ whole genome shotgun (WGS) entry which is preliminary data.</text>
</comment>
<dbReference type="SMART" id="SM00825">
    <property type="entry name" value="PKS_KS"/>
    <property type="match status" value="1"/>
</dbReference>
<dbReference type="PROSITE" id="PS51367">
    <property type="entry name" value="THAUMATIN_2"/>
    <property type="match status" value="1"/>
</dbReference>
<reference evidence="4" key="1">
    <citation type="submission" date="2022-10" db="EMBL/GenBank/DDBJ databases">
        <authorList>
            <person name="Chen Y."/>
            <person name="Dougan E. K."/>
            <person name="Chan C."/>
            <person name="Rhodes N."/>
            <person name="Thang M."/>
        </authorList>
    </citation>
    <scope>NUCLEOTIDE SEQUENCE</scope>
</reference>
<dbReference type="SMART" id="SM00205">
    <property type="entry name" value="THN"/>
    <property type="match status" value="1"/>
</dbReference>
<evidence type="ECO:0000256" key="2">
    <source>
        <dbReference type="ARBA" id="ARBA00022553"/>
    </source>
</evidence>
<keyword evidence="1" id="KW-0596">Phosphopantetheine</keyword>
<organism evidence="4">
    <name type="scientific">Cladocopium goreaui</name>
    <dbReference type="NCBI Taxonomy" id="2562237"/>
    <lineage>
        <taxon>Eukaryota</taxon>
        <taxon>Sar</taxon>
        <taxon>Alveolata</taxon>
        <taxon>Dinophyceae</taxon>
        <taxon>Suessiales</taxon>
        <taxon>Symbiodiniaceae</taxon>
        <taxon>Cladocopium</taxon>
    </lineage>
</organism>
<dbReference type="GO" id="GO:0006633">
    <property type="term" value="P:fatty acid biosynthetic process"/>
    <property type="evidence" value="ECO:0007669"/>
    <property type="project" value="TreeGrafter"/>
</dbReference>
<dbReference type="SUPFAM" id="SSF53901">
    <property type="entry name" value="Thiolase-like"/>
    <property type="match status" value="1"/>
</dbReference>
<keyword evidence="2" id="KW-0597">Phosphoprotein</keyword>
<dbReference type="InterPro" id="IPR016039">
    <property type="entry name" value="Thiolase-like"/>
</dbReference>
<evidence type="ECO:0000256" key="1">
    <source>
        <dbReference type="ARBA" id="ARBA00022450"/>
    </source>
</evidence>
<dbReference type="PANTHER" id="PTHR43775">
    <property type="entry name" value="FATTY ACID SYNTHASE"/>
    <property type="match status" value="1"/>
</dbReference>